<dbReference type="PROSITE" id="PS50090">
    <property type="entry name" value="MYB_LIKE"/>
    <property type="match status" value="1"/>
</dbReference>
<dbReference type="GO" id="GO:0009723">
    <property type="term" value="P:response to ethylene"/>
    <property type="evidence" value="ECO:0007669"/>
    <property type="project" value="TreeGrafter"/>
</dbReference>
<dbReference type="GO" id="GO:0009739">
    <property type="term" value="P:response to gibberellin"/>
    <property type="evidence" value="ECO:0007669"/>
    <property type="project" value="TreeGrafter"/>
</dbReference>
<evidence type="ECO:0000313" key="8">
    <source>
        <dbReference type="EMBL" id="KAK7839995.1"/>
    </source>
</evidence>
<dbReference type="InterPro" id="IPR006447">
    <property type="entry name" value="Myb_dom_plants"/>
</dbReference>
<dbReference type="SUPFAM" id="SSF46689">
    <property type="entry name" value="Homeodomain-like"/>
    <property type="match status" value="1"/>
</dbReference>
<dbReference type="GO" id="GO:0003677">
    <property type="term" value="F:DNA binding"/>
    <property type="evidence" value="ECO:0007669"/>
    <property type="project" value="UniProtKB-KW"/>
</dbReference>
<dbReference type="NCBIfam" id="TIGR01557">
    <property type="entry name" value="myb_SHAQKYF"/>
    <property type="match status" value="1"/>
</dbReference>
<gene>
    <name evidence="8" type="ORF">CFP56_017337</name>
</gene>
<keyword evidence="2" id="KW-0805">Transcription regulation</keyword>
<dbReference type="CDD" id="cd00167">
    <property type="entry name" value="SANT"/>
    <property type="match status" value="1"/>
</dbReference>
<keyword evidence="4" id="KW-0804">Transcription</keyword>
<comment type="caution">
    <text evidence="8">The sequence shown here is derived from an EMBL/GenBank/DDBJ whole genome shotgun (WGS) entry which is preliminary data.</text>
</comment>
<dbReference type="InterPro" id="IPR017930">
    <property type="entry name" value="Myb_dom"/>
</dbReference>
<sequence length="303" mass="33151">MVRERRCSQCGLTGHNFRNCTSSVISNTANNNTNAAKCIKIFGVYLQNNVNGNVENNTSQVVREPSIAIDQKPKGKRWTEEEHKLFLAGLNQIGKHDWKEISQKFVTTKTPAQVASHAQKYFLRQAETNKMKRRPSVFDLTLQNEAEISPSAPKDCQVSLTNKSDAEKSLEAGSSESLALDIPPLAQIPASVCGAPSYCQIPSMVGMPGRGSAQFIPKPMVNFASQSYPRWLPGTQQTFCTRASGVIDPSDIPSPPSFRRSLSNLGNRLSSIARDVEELTIGQPQTSRGINVSTQTSGVIRVT</sequence>
<evidence type="ECO:0000259" key="7">
    <source>
        <dbReference type="PROSITE" id="PS51294"/>
    </source>
</evidence>
<evidence type="ECO:0000256" key="1">
    <source>
        <dbReference type="ARBA" id="ARBA00004123"/>
    </source>
</evidence>
<dbReference type="Pfam" id="PF00249">
    <property type="entry name" value="Myb_DNA-binding"/>
    <property type="match status" value="1"/>
</dbReference>
<keyword evidence="3" id="KW-0238">DNA-binding</keyword>
<proteinExistence type="predicted"/>
<evidence type="ECO:0000256" key="4">
    <source>
        <dbReference type="ARBA" id="ARBA00023163"/>
    </source>
</evidence>
<dbReference type="InterPro" id="IPR009057">
    <property type="entry name" value="Homeodomain-like_sf"/>
</dbReference>
<feature type="domain" description="HTH myb-type" evidence="7">
    <location>
        <begin position="70"/>
        <end position="126"/>
    </location>
</feature>
<evidence type="ECO:0000256" key="3">
    <source>
        <dbReference type="ARBA" id="ARBA00023125"/>
    </source>
</evidence>
<dbReference type="Gene3D" id="1.10.10.60">
    <property type="entry name" value="Homeodomain-like"/>
    <property type="match status" value="1"/>
</dbReference>
<evidence type="ECO:0000313" key="9">
    <source>
        <dbReference type="Proteomes" id="UP000237347"/>
    </source>
</evidence>
<evidence type="ECO:0000256" key="5">
    <source>
        <dbReference type="ARBA" id="ARBA00023242"/>
    </source>
</evidence>
<dbReference type="SMART" id="SM00717">
    <property type="entry name" value="SANT"/>
    <property type="match status" value="1"/>
</dbReference>
<dbReference type="InterPro" id="IPR052245">
    <property type="entry name" value="Plant_Stress_Dev_TF"/>
</dbReference>
<dbReference type="PANTHER" id="PTHR44191:SF45">
    <property type="entry name" value="TRANSCRIPTION FACTOR MYB1R1-LIKE"/>
    <property type="match status" value="1"/>
</dbReference>
<evidence type="ECO:0000256" key="2">
    <source>
        <dbReference type="ARBA" id="ARBA00023015"/>
    </source>
</evidence>
<dbReference type="GO" id="GO:0006355">
    <property type="term" value="P:regulation of DNA-templated transcription"/>
    <property type="evidence" value="ECO:0007669"/>
    <property type="project" value="UniProtKB-ARBA"/>
</dbReference>
<dbReference type="PROSITE" id="PS51294">
    <property type="entry name" value="HTH_MYB"/>
    <property type="match status" value="1"/>
</dbReference>
<comment type="subcellular location">
    <subcellularLocation>
        <location evidence="1">Nucleus</location>
    </subcellularLocation>
</comment>
<feature type="domain" description="Myb-like" evidence="6">
    <location>
        <begin position="70"/>
        <end position="122"/>
    </location>
</feature>
<keyword evidence="5" id="KW-0539">Nucleus</keyword>
<protein>
    <submittedName>
        <fullName evidence="8">Transcription factor</fullName>
    </submittedName>
</protein>
<name>A0AAW0KLZ0_QUESU</name>
<dbReference type="InterPro" id="IPR001005">
    <property type="entry name" value="SANT/Myb"/>
</dbReference>
<dbReference type="PANTHER" id="PTHR44191">
    <property type="entry name" value="TRANSCRIPTION FACTOR KUA1"/>
    <property type="match status" value="1"/>
</dbReference>
<dbReference type="AlphaFoldDB" id="A0AAW0KLZ0"/>
<organism evidence="8 9">
    <name type="scientific">Quercus suber</name>
    <name type="common">Cork oak</name>
    <dbReference type="NCBI Taxonomy" id="58331"/>
    <lineage>
        <taxon>Eukaryota</taxon>
        <taxon>Viridiplantae</taxon>
        <taxon>Streptophyta</taxon>
        <taxon>Embryophyta</taxon>
        <taxon>Tracheophyta</taxon>
        <taxon>Spermatophyta</taxon>
        <taxon>Magnoliopsida</taxon>
        <taxon>eudicotyledons</taxon>
        <taxon>Gunneridae</taxon>
        <taxon>Pentapetalae</taxon>
        <taxon>rosids</taxon>
        <taxon>fabids</taxon>
        <taxon>Fagales</taxon>
        <taxon>Fagaceae</taxon>
        <taxon>Quercus</taxon>
    </lineage>
</organism>
<dbReference type="FunFam" id="1.10.10.60:FF:000009">
    <property type="entry name" value="transcription factor MYB1R1"/>
    <property type="match status" value="1"/>
</dbReference>
<dbReference type="EMBL" id="PKMF04000271">
    <property type="protein sequence ID" value="KAK7839995.1"/>
    <property type="molecule type" value="Genomic_DNA"/>
</dbReference>
<evidence type="ECO:0000259" key="6">
    <source>
        <dbReference type="PROSITE" id="PS50090"/>
    </source>
</evidence>
<keyword evidence="9" id="KW-1185">Reference proteome</keyword>
<dbReference type="GO" id="GO:0005634">
    <property type="term" value="C:nucleus"/>
    <property type="evidence" value="ECO:0007669"/>
    <property type="project" value="UniProtKB-SubCell"/>
</dbReference>
<dbReference type="Proteomes" id="UP000237347">
    <property type="component" value="Unassembled WGS sequence"/>
</dbReference>
<accession>A0AAW0KLZ0</accession>
<reference evidence="8 9" key="1">
    <citation type="journal article" date="2018" name="Sci. Data">
        <title>The draft genome sequence of cork oak.</title>
        <authorList>
            <person name="Ramos A.M."/>
            <person name="Usie A."/>
            <person name="Barbosa P."/>
            <person name="Barros P.M."/>
            <person name="Capote T."/>
            <person name="Chaves I."/>
            <person name="Simoes F."/>
            <person name="Abreu I."/>
            <person name="Carrasquinho I."/>
            <person name="Faro C."/>
            <person name="Guimaraes J.B."/>
            <person name="Mendonca D."/>
            <person name="Nobrega F."/>
            <person name="Rodrigues L."/>
            <person name="Saibo N.J.M."/>
            <person name="Varela M.C."/>
            <person name="Egas C."/>
            <person name="Matos J."/>
            <person name="Miguel C.M."/>
            <person name="Oliveira M.M."/>
            <person name="Ricardo C.P."/>
            <person name="Goncalves S."/>
        </authorList>
    </citation>
    <scope>NUCLEOTIDE SEQUENCE [LARGE SCALE GENOMIC DNA]</scope>
    <source>
        <strain evidence="9">cv. HL8</strain>
    </source>
</reference>